<name>A0AA96GDT7_9BACT</name>
<dbReference type="KEGG" id="nneo:PQG83_11095"/>
<evidence type="ECO:0000313" key="2">
    <source>
        <dbReference type="Proteomes" id="UP001302494"/>
    </source>
</evidence>
<dbReference type="Proteomes" id="UP001302494">
    <property type="component" value="Chromosome"/>
</dbReference>
<evidence type="ECO:0000313" key="1">
    <source>
        <dbReference type="EMBL" id="WNM60309.1"/>
    </source>
</evidence>
<gene>
    <name evidence="1" type="ORF">PQG83_11095</name>
</gene>
<accession>A0AA96GDT7</accession>
<proteinExistence type="predicted"/>
<organism evidence="1 2">
    <name type="scientific">Candidatus Nitrospira neomarina</name>
    <dbReference type="NCBI Taxonomy" id="3020899"/>
    <lineage>
        <taxon>Bacteria</taxon>
        <taxon>Pseudomonadati</taxon>
        <taxon>Nitrospirota</taxon>
        <taxon>Nitrospiria</taxon>
        <taxon>Nitrospirales</taxon>
        <taxon>Nitrospiraceae</taxon>
        <taxon>Nitrospira</taxon>
    </lineage>
</organism>
<dbReference type="AlphaFoldDB" id="A0AA96GDT7"/>
<sequence>MRAWRKRSREWRTAILQWGYRLAGGFLQCRLQAPRRKSRKKVVTGATLQPTATQKNAVWSWDSVHVPRRRGRPSAV</sequence>
<dbReference type="RefSeq" id="WP_312740882.1">
    <property type="nucleotide sequence ID" value="NZ_CP116968.1"/>
</dbReference>
<reference evidence="1 2" key="1">
    <citation type="submission" date="2023-01" db="EMBL/GenBank/DDBJ databases">
        <title>Cultivation and genomic characterization of new, ubiquitous marine nitrite-oxidizing bacteria from the Nitrospirales.</title>
        <authorList>
            <person name="Mueller A.J."/>
            <person name="Daebeler A."/>
            <person name="Herbold C.W."/>
            <person name="Kirkegaard R.H."/>
            <person name="Daims H."/>
        </authorList>
    </citation>
    <scope>NUCLEOTIDE SEQUENCE [LARGE SCALE GENOMIC DNA]</scope>
    <source>
        <strain evidence="1 2">DK</strain>
    </source>
</reference>
<dbReference type="EMBL" id="CP116968">
    <property type="protein sequence ID" value="WNM60309.1"/>
    <property type="molecule type" value="Genomic_DNA"/>
</dbReference>
<keyword evidence="2" id="KW-1185">Reference proteome</keyword>
<protein>
    <submittedName>
        <fullName evidence="1">Uncharacterized protein</fullName>
    </submittedName>
</protein>